<feature type="domain" description="ERCC4" evidence="1">
    <location>
        <begin position="7"/>
        <end position="90"/>
    </location>
</feature>
<dbReference type="EMBL" id="JBHSXN010000002">
    <property type="protein sequence ID" value="MFC6953738.1"/>
    <property type="molecule type" value="Genomic_DNA"/>
</dbReference>
<keyword evidence="3" id="KW-1185">Reference proteome</keyword>
<protein>
    <submittedName>
        <fullName evidence="2">ERCC4 domain-containing protein</fullName>
    </submittedName>
</protein>
<accession>A0ABD5VFV5</accession>
<dbReference type="SUPFAM" id="SSF52980">
    <property type="entry name" value="Restriction endonuclease-like"/>
    <property type="match status" value="1"/>
</dbReference>
<gene>
    <name evidence="2" type="ORF">ACFQGB_12775</name>
</gene>
<dbReference type="SMART" id="SM00891">
    <property type="entry name" value="ERCC4"/>
    <property type="match status" value="1"/>
</dbReference>
<dbReference type="InterPro" id="IPR011335">
    <property type="entry name" value="Restrct_endonuc-II-like"/>
</dbReference>
<proteinExistence type="predicted"/>
<organism evidence="2 3">
    <name type="scientific">Halorubellus litoreus</name>
    <dbReference type="NCBI Taxonomy" id="755308"/>
    <lineage>
        <taxon>Archaea</taxon>
        <taxon>Methanobacteriati</taxon>
        <taxon>Methanobacteriota</taxon>
        <taxon>Stenosarchaea group</taxon>
        <taxon>Halobacteria</taxon>
        <taxon>Halobacteriales</taxon>
        <taxon>Halorubellaceae</taxon>
        <taxon>Halorubellus</taxon>
    </lineage>
</organism>
<evidence type="ECO:0000259" key="1">
    <source>
        <dbReference type="SMART" id="SM00891"/>
    </source>
</evidence>
<dbReference type="RefSeq" id="WP_336350691.1">
    <property type="nucleotide sequence ID" value="NZ_JAZAQL010000002.1"/>
</dbReference>
<dbReference type="Proteomes" id="UP001596395">
    <property type="component" value="Unassembled WGS sequence"/>
</dbReference>
<sequence length="158" mass="18353">MSDHDFVILHDDREKQPFDFSAIPNVTLETTRLETGDYTTPALEGIAAVERKSLNDLATSLGSDRKRFEAEVKRADRDLQEFVVIVEEPRHLVQKYADAGAKSCPHYFCRTYPRTITSTVDGWPKRYNVRFEFYPDRAYATQATYTLLQSWEQEYGPY</sequence>
<reference evidence="2 3" key="1">
    <citation type="journal article" date="2019" name="Int. J. Syst. Evol. Microbiol.">
        <title>The Global Catalogue of Microorganisms (GCM) 10K type strain sequencing project: providing services to taxonomists for standard genome sequencing and annotation.</title>
        <authorList>
            <consortium name="The Broad Institute Genomics Platform"/>
            <consortium name="The Broad Institute Genome Sequencing Center for Infectious Disease"/>
            <person name="Wu L."/>
            <person name="Ma J."/>
        </authorList>
    </citation>
    <scope>NUCLEOTIDE SEQUENCE [LARGE SCALE GENOMIC DNA]</scope>
    <source>
        <strain evidence="2 3">GX26</strain>
    </source>
</reference>
<comment type="caution">
    <text evidence="2">The sequence shown here is derived from an EMBL/GenBank/DDBJ whole genome shotgun (WGS) entry which is preliminary data.</text>
</comment>
<name>A0ABD5VFV5_9EURY</name>
<dbReference type="InterPro" id="IPR006166">
    <property type="entry name" value="ERCC4_domain"/>
</dbReference>
<dbReference type="GO" id="GO:0006259">
    <property type="term" value="P:DNA metabolic process"/>
    <property type="evidence" value="ECO:0007669"/>
    <property type="project" value="UniProtKB-ARBA"/>
</dbReference>
<dbReference type="Gene3D" id="3.40.50.10130">
    <property type="match status" value="1"/>
</dbReference>
<evidence type="ECO:0000313" key="3">
    <source>
        <dbReference type="Proteomes" id="UP001596395"/>
    </source>
</evidence>
<dbReference type="Pfam" id="PF02732">
    <property type="entry name" value="ERCC4"/>
    <property type="match status" value="1"/>
</dbReference>
<evidence type="ECO:0000313" key="2">
    <source>
        <dbReference type="EMBL" id="MFC6953738.1"/>
    </source>
</evidence>
<dbReference type="AlphaFoldDB" id="A0ABD5VFV5"/>